<feature type="compositionally biased region" description="Basic and acidic residues" evidence="1">
    <location>
        <begin position="69"/>
        <end position="82"/>
    </location>
</feature>
<feature type="compositionally biased region" description="Basic and acidic residues" evidence="1">
    <location>
        <begin position="214"/>
        <end position="225"/>
    </location>
</feature>
<feature type="compositionally biased region" description="Acidic residues" evidence="1">
    <location>
        <begin position="138"/>
        <end position="149"/>
    </location>
</feature>
<comment type="caution">
    <text evidence="2">The sequence shown here is derived from an EMBL/GenBank/DDBJ whole genome shotgun (WGS) entry which is preliminary data.</text>
</comment>
<feature type="compositionally biased region" description="Basic and acidic residues" evidence="1">
    <location>
        <begin position="98"/>
        <end position="112"/>
    </location>
</feature>
<evidence type="ECO:0000313" key="3">
    <source>
        <dbReference type="Proteomes" id="UP000265520"/>
    </source>
</evidence>
<accession>A0A392M4D8</accession>
<protein>
    <submittedName>
        <fullName evidence="2">Envelope-like protein</fullName>
    </submittedName>
</protein>
<keyword evidence="3" id="KW-1185">Reference proteome</keyword>
<sequence length="331" mass="36132">MSDLVHGAETVKTDQPDVDTSTKSGAGSETPLPAETPKSDPNISDSVDPEKNVVPEVDTSLDQPIADTATEKETVTKAHVEPDVATSKASSETSVEDTESKSNKREDPEKETVNQGENQSTEVDDDSQSKENDHTEPLIEEEEEDPEENVSEKSVPVEKTDVMVDVETYKTTKVTKKAVDGMAKRLTSNVGKVVQATPIPKKAPAGKKSSKPTVKKESLKRKEISSSDSEYDVEEDVQNIIPPAPKFKSAVKKVIQDVEDAPCDSVSFHLASYALRWNYIYQRRLALTILVLADDAEGEQMDADKEDDDEDADTEVATDDEDEATSTSAEE</sequence>
<organism evidence="2 3">
    <name type="scientific">Trifolium medium</name>
    <dbReference type="NCBI Taxonomy" id="97028"/>
    <lineage>
        <taxon>Eukaryota</taxon>
        <taxon>Viridiplantae</taxon>
        <taxon>Streptophyta</taxon>
        <taxon>Embryophyta</taxon>
        <taxon>Tracheophyta</taxon>
        <taxon>Spermatophyta</taxon>
        <taxon>Magnoliopsida</taxon>
        <taxon>eudicotyledons</taxon>
        <taxon>Gunneridae</taxon>
        <taxon>Pentapetalae</taxon>
        <taxon>rosids</taxon>
        <taxon>fabids</taxon>
        <taxon>Fabales</taxon>
        <taxon>Fabaceae</taxon>
        <taxon>Papilionoideae</taxon>
        <taxon>50 kb inversion clade</taxon>
        <taxon>NPAAA clade</taxon>
        <taxon>Hologalegina</taxon>
        <taxon>IRL clade</taxon>
        <taxon>Trifolieae</taxon>
        <taxon>Trifolium</taxon>
    </lineage>
</organism>
<feature type="region of interest" description="Disordered" evidence="1">
    <location>
        <begin position="299"/>
        <end position="331"/>
    </location>
</feature>
<feature type="region of interest" description="Disordered" evidence="1">
    <location>
        <begin position="194"/>
        <end position="237"/>
    </location>
</feature>
<dbReference type="Proteomes" id="UP000265520">
    <property type="component" value="Unassembled WGS sequence"/>
</dbReference>
<dbReference type="AlphaFoldDB" id="A0A392M4D8"/>
<dbReference type="EMBL" id="LXQA010003322">
    <property type="protein sequence ID" value="MCH82181.1"/>
    <property type="molecule type" value="Genomic_DNA"/>
</dbReference>
<evidence type="ECO:0000256" key="1">
    <source>
        <dbReference type="SAM" id="MobiDB-lite"/>
    </source>
</evidence>
<feature type="compositionally biased region" description="Basic and acidic residues" evidence="1">
    <location>
        <begin position="127"/>
        <end position="137"/>
    </location>
</feature>
<proteinExistence type="predicted"/>
<name>A0A392M4D8_9FABA</name>
<gene>
    <name evidence="2" type="ORF">A2U01_0002980</name>
</gene>
<reference evidence="2 3" key="1">
    <citation type="journal article" date="2018" name="Front. Plant Sci.">
        <title>Red Clover (Trifolium pratense) and Zigzag Clover (T. medium) - A Picture of Genomic Similarities and Differences.</title>
        <authorList>
            <person name="Dluhosova J."/>
            <person name="Istvanek J."/>
            <person name="Nedelnik J."/>
            <person name="Repkova J."/>
        </authorList>
    </citation>
    <scope>NUCLEOTIDE SEQUENCE [LARGE SCALE GENOMIC DNA]</scope>
    <source>
        <strain evidence="3">cv. 10/8</strain>
        <tissue evidence="2">Leaf</tissue>
    </source>
</reference>
<evidence type="ECO:0000313" key="2">
    <source>
        <dbReference type="EMBL" id="MCH82181.1"/>
    </source>
</evidence>
<feature type="region of interest" description="Disordered" evidence="1">
    <location>
        <begin position="1"/>
        <end position="161"/>
    </location>
</feature>
<feature type="compositionally biased region" description="Polar residues" evidence="1">
    <location>
        <begin position="18"/>
        <end position="27"/>
    </location>
</feature>